<dbReference type="VEuPathDB" id="FungiDB:TAPDE_005412"/>
<dbReference type="InterPro" id="IPR050228">
    <property type="entry name" value="Carboxylesterase_BioH"/>
</dbReference>
<dbReference type="Gene3D" id="3.40.50.1820">
    <property type="entry name" value="alpha/beta hydrolase"/>
    <property type="match status" value="1"/>
</dbReference>
<dbReference type="PANTHER" id="PTHR43194">
    <property type="entry name" value="HYDROLASE ALPHA/BETA FOLD FAMILY"/>
    <property type="match status" value="1"/>
</dbReference>
<dbReference type="eggNOG" id="ENOG502QQ4M">
    <property type="taxonomic scope" value="Eukaryota"/>
</dbReference>
<dbReference type="AlphaFoldDB" id="R4XGR8"/>
<sequence>MLIKQPFEFQASFPRRLLRSTQHSTDRLTCLGTKYALQSSVAAVALTSDAVTFAPVSSDTSATKSSSEQPIKVNIVLAHANGFVKELYEPLIQEVLQARAEVQAVFVHDVATQGASGLKNAKKLGDQYSWSDSGLDILCMINSLRARGIMDDNPIVGVGHSMGGAQIAYASLLHPNMFAATILIEPILPDFRTDIQGATAVAAMSARRRETWNSKEEARKAFLKSPFYQVWHPAVFERWMDHGIVLTGNGTEVKLATTPSQEVFSFMHMMPFQDTVDTDPDACTYVRSHMHTLNHPVFLIFGEKSTAITPQRKREISALARFSTSIDLKDHGHLIPMESPAVIANLILEYIDQTLKGLRVKAQEDRSLVRGSTMTPQFKDELANILKQAKEKAKL</sequence>
<dbReference type="Proteomes" id="UP000013776">
    <property type="component" value="Unassembled WGS sequence"/>
</dbReference>
<evidence type="ECO:0000313" key="2">
    <source>
        <dbReference type="EMBL" id="CCG84864.1"/>
    </source>
</evidence>
<name>R4XGR8_TAPDE</name>
<evidence type="ECO:0000259" key="1">
    <source>
        <dbReference type="Pfam" id="PF12697"/>
    </source>
</evidence>
<dbReference type="OrthoDB" id="94039at2759"/>
<gene>
    <name evidence="2" type="ORF">TAPDE_005412</name>
</gene>
<keyword evidence="3" id="KW-1185">Reference proteome</keyword>
<evidence type="ECO:0000313" key="3">
    <source>
        <dbReference type="Proteomes" id="UP000013776"/>
    </source>
</evidence>
<reference evidence="2 3" key="1">
    <citation type="journal article" date="2013" name="MBio">
        <title>Genome sequencing of the plant pathogen Taphrina deformans, the causal agent of peach leaf curl.</title>
        <authorList>
            <person name="Cisse O.H."/>
            <person name="Almeida J.M.G.C.F."/>
            <person name="Fonseca A."/>
            <person name="Kumar A.A."/>
            <person name="Salojaervi J."/>
            <person name="Overmyer K."/>
            <person name="Hauser P.M."/>
            <person name="Pagni M."/>
        </authorList>
    </citation>
    <scope>NUCLEOTIDE SEQUENCE [LARGE SCALE GENOMIC DNA]</scope>
    <source>
        <strain evidence="3">PYCC 5710 / ATCC 11124 / CBS 356.35 / IMI 108563 / JCM 9778 / NBRC 8474</strain>
    </source>
</reference>
<feature type="domain" description="AB hydrolase-1" evidence="1">
    <location>
        <begin position="75"/>
        <end position="345"/>
    </location>
</feature>
<proteinExistence type="predicted"/>
<dbReference type="SUPFAM" id="SSF53474">
    <property type="entry name" value="alpha/beta-Hydrolases"/>
    <property type="match status" value="1"/>
</dbReference>
<dbReference type="STRING" id="1097556.R4XGR8"/>
<dbReference type="InterPro" id="IPR029058">
    <property type="entry name" value="AB_hydrolase_fold"/>
</dbReference>
<organism evidence="2 3">
    <name type="scientific">Taphrina deformans (strain PYCC 5710 / ATCC 11124 / CBS 356.35 / IMI 108563 / JCM 9778 / NBRC 8474)</name>
    <name type="common">Peach leaf curl fungus</name>
    <name type="synonym">Lalaria deformans</name>
    <dbReference type="NCBI Taxonomy" id="1097556"/>
    <lineage>
        <taxon>Eukaryota</taxon>
        <taxon>Fungi</taxon>
        <taxon>Dikarya</taxon>
        <taxon>Ascomycota</taxon>
        <taxon>Taphrinomycotina</taxon>
        <taxon>Taphrinomycetes</taxon>
        <taxon>Taphrinales</taxon>
        <taxon>Taphrinaceae</taxon>
        <taxon>Taphrina</taxon>
    </lineage>
</organism>
<protein>
    <recommendedName>
        <fullName evidence="1">AB hydrolase-1 domain-containing protein</fullName>
    </recommendedName>
</protein>
<dbReference type="PANTHER" id="PTHR43194:SF2">
    <property type="entry name" value="PEROXISOMAL MEMBRANE PROTEIN LPX1"/>
    <property type="match status" value="1"/>
</dbReference>
<dbReference type="EMBL" id="CAHR02000330">
    <property type="protein sequence ID" value="CCG84864.1"/>
    <property type="molecule type" value="Genomic_DNA"/>
</dbReference>
<dbReference type="InterPro" id="IPR000073">
    <property type="entry name" value="AB_hydrolase_1"/>
</dbReference>
<accession>R4XGR8</accession>
<comment type="caution">
    <text evidence="2">The sequence shown here is derived from an EMBL/GenBank/DDBJ whole genome shotgun (WGS) entry which is preliminary data.</text>
</comment>
<dbReference type="Pfam" id="PF12697">
    <property type="entry name" value="Abhydrolase_6"/>
    <property type="match status" value="1"/>
</dbReference>